<dbReference type="InterPro" id="IPR043472">
    <property type="entry name" value="Macro_dom-like"/>
</dbReference>
<dbReference type="PANTHER" id="PTHR11106">
    <property type="entry name" value="GANGLIOSIDE INDUCED DIFFERENTIATION ASSOCIATED PROTEIN 2-RELATED"/>
    <property type="match status" value="1"/>
</dbReference>
<proteinExistence type="predicted"/>
<dbReference type="SMART" id="SM00506">
    <property type="entry name" value="A1pp"/>
    <property type="match status" value="1"/>
</dbReference>
<dbReference type="STRING" id="64571.A0A1Y2GWS7"/>
<evidence type="ECO:0000313" key="2">
    <source>
        <dbReference type="EMBL" id="ORZ26715.1"/>
    </source>
</evidence>
<dbReference type="GeneID" id="33565011"/>
<sequence>MGVCSGYLFKKLEYRQSRASLIPSSHPQRHALSFSRMHLTMSKSINSNFITPKDIPTLQECYKEYPKPTQEPDNAPDLIISRLLSLWQGDMTTLKIDAIVNAANESLLGGGGIDGAIHRAAGRELLAECQTLGGCKTGSAKITKGYRLPSRHVIHTVGPIGEKPDLLASCYRNVLDVVRENQLKTVAFCCVSTGVYGYDNTKAAHVALRTVGDWLRENYDYTKQMERVIFCTFLDKDQQIYKKLLPIYFPEPQPDTTNQDPEVN</sequence>
<dbReference type="Gene3D" id="3.40.220.10">
    <property type="entry name" value="Leucine Aminopeptidase, subunit E, domain 1"/>
    <property type="match status" value="1"/>
</dbReference>
<reference evidence="2 3" key="1">
    <citation type="submission" date="2016-07" db="EMBL/GenBank/DDBJ databases">
        <title>Pervasive Adenine N6-methylation of Active Genes in Fungi.</title>
        <authorList>
            <consortium name="DOE Joint Genome Institute"/>
            <person name="Mondo S.J."/>
            <person name="Dannebaum R.O."/>
            <person name="Kuo R.C."/>
            <person name="Labutti K."/>
            <person name="Haridas S."/>
            <person name="Kuo A."/>
            <person name="Salamov A."/>
            <person name="Ahrendt S.R."/>
            <person name="Lipzen A."/>
            <person name="Sullivan W."/>
            <person name="Andreopoulos W.B."/>
            <person name="Clum A."/>
            <person name="Lindquist E."/>
            <person name="Daum C."/>
            <person name="Ramamoorthy G.K."/>
            <person name="Gryganskyi A."/>
            <person name="Culley D."/>
            <person name="Magnuson J.K."/>
            <person name="James T.Y."/>
            <person name="O'Malley M.A."/>
            <person name="Stajich J.E."/>
            <person name="Spatafora J.W."/>
            <person name="Visel A."/>
            <person name="Grigoriev I.V."/>
        </authorList>
    </citation>
    <scope>NUCLEOTIDE SEQUENCE [LARGE SCALE GENOMIC DNA]</scope>
    <source>
        <strain evidence="2 3">NRRL 3116</strain>
    </source>
</reference>
<organism evidence="2 3">
    <name type="scientific">Lobosporangium transversale</name>
    <dbReference type="NCBI Taxonomy" id="64571"/>
    <lineage>
        <taxon>Eukaryota</taxon>
        <taxon>Fungi</taxon>
        <taxon>Fungi incertae sedis</taxon>
        <taxon>Mucoromycota</taxon>
        <taxon>Mortierellomycotina</taxon>
        <taxon>Mortierellomycetes</taxon>
        <taxon>Mortierellales</taxon>
        <taxon>Mortierellaceae</taxon>
        <taxon>Lobosporangium</taxon>
    </lineage>
</organism>
<keyword evidence="3" id="KW-1185">Reference proteome</keyword>
<name>A0A1Y2GWS7_9FUNG</name>
<gene>
    <name evidence="2" type="ORF">BCR41DRAFT_347809</name>
</gene>
<dbReference type="Pfam" id="PF01661">
    <property type="entry name" value="Macro"/>
    <property type="match status" value="1"/>
</dbReference>
<dbReference type="OrthoDB" id="6077599at2759"/>
<dbReference type="InParanoid" id="A0A1Y2GWS7"/>
<dbReference type="CDD" id="cd02908">
    <property type="entry name" value="Macro_OAADPr_deacetylase"/>
    <property type="match status" value="1"/>
</dbReference>
<evidence type="ECO:0000313" key="3">
    <source>
        <dbReference type="Proteomes" id="UP000193648"/>
    </source>
</evidence>
<feature type="domain" description="Macro" evidence="1">
    <location>
        <begin position="71"/>
        <end position="249"/>
    </location>
</feature>
<dbReference type="InterPro" id="IPR002589">
    <property type="entry name" value="Macro_dom"/>
</dbReference>
<dbReference type="AlphaFoldDB" id="A0A1Y2GWS7"/>
<dbReference type="SUPFAM" id="SSF52949">
    <property type="entry name" value="Macro domain-like"/>
    <property type="match status" value="1"/>
</dbReference>
<dbReference type="PANTHER" id="PTHR11106:SF27">
    <property type="entry name" value="MACRO DOMAIN-CONTAINING PROTEIN"/>
    <property type="match status" value="1"/>
</dbReference>
<dbReference type="EMBL" id="MCFF01000006">
    <property type="protein sequence ID" value="ORZ26715.1"/>
    <property type="molecule type" value="Genomic_DNA"/>
</dbReference>
<dbReference type="PROSITE" id="PS51154">
    <property type="entry name" value="MACRO"/>
    <property type="match status" value="1"/>
</dbReference>
<evidence type="ECO:0000259" key="1">
    <source>
        <dbReference type="PROSITE" id="PS51154"/>
    </source>
</evidence>
<dbReference type="Proteomes" id="UP000193648">
    <property type="component" value="Unassembled WGS sequence"/>
</dbReference>
<dbReference type="RefSeq" id="XP_021884478.1">
    <property type="nucleotide sequence ID" value="XM_022023167.1"/>
</dbReference>
<comment type="caution">
    <text evidence="2">The sequence shown here is derived from an EMBL/GenBank/DDBJ whole genome shotgun (WGS) entry which is preliminary data.</text>
</comment>
<protein>
    <recommendedName>
        <fullName evidence="1">Macro domain-containing protein</fullName>
    </recommendedName>
</protein>
<accession>A0A1Y2GWS7</accession>